<name>A0A4Z1KYH6_9HELO</name>
<dbReference type="EMBL" id="PQXO01000100">
    <property type="protein sequence ID" value="TGO89639.1"/>
    <property type="molecule type" value="Genomic_DNA"/>
</dbReference>
<organism evidence="1 2">
    <name type="scientific">Botrytis porri</name>
    <dbReference type="NCBI Taxonomy" id="87229"/>
    <lineage>
        <taxon>Eukaryota</taxon>
        <taxon>Fungi</taxon>
        <taxon>Dikarya</taxon>
        <taxon>Ascomycota</taxon>
        <taxon>Pezizomycotina</taxon>
        <taxon>Leotiomycetes</taxon>
        <taxon>Helotiales</taxon>
        <taxon>Sclerotiniaceae</taxon>
        <taxon>Botrytis</taxon>
    </lineage>
</organism>
<evidence type="ECO:0000313" key="1">
    <source>
        <dbReference type="EMBL" id="TGO89639.1"/>
    </source>
</evidence>
<gene>
    <name evidence="1" type="ORF">BPOR_0100g00210</name>
</gene>
<evidence type="ECO:0000313" key="2">
    <source>
        <dbReference type="Proteomes" id="UP000297280"/>
    </source>
</evidence>
<keyword evidence="2" id="KW-1185">Reference proteome</keyword>
<accession>A0A4Z1KYH6</accession>
<sequence length="124" mass="13668">MIGPSNHISGERGFNIEILAEKRKLLPVSITEQSGYLSGPVLRIGLYGYGWNVNVFWSVVESHIMIVMVVIRARDSSIMSKSAVQIRLDLKTNVVTGYASQHVLQQTSHINLGPSSDSSHGFEN</sequence>
<dbReference type="Proteomes" id="UP000297280">
    <property type="component" value="Unassembled WGS sequence"/>
</dbReference>
<dbReference type="AlphaFoldDB" id="A0A4Z1KYH6"/>
<protein>
    <submittedName>
        <fullName evidence="1">Uncharacterized protein</fullName>
    </submittedName>
</protein>
<reference evidence="1 2" key="1">
    <citation type="submission" date="2017-12" db="EMBL/GenBank/DDBJ databases">
        <title>Comparative genomics of Botrytis spp.</title>
        <authorList>
            <person name="Valero-Jimenez C.A."/>
            <person name="Tapia P."/>
            <person name="Veloso J."/>
            <person name="Silva-Moreno E."/>
            <person name="Staats M."/>
            <person name="Valdes J.H."/>
            <person name="Van Kan J.A.L."/>
        </authorList>
    </citation>
    <scope>NUCLEOTIDE SEQUENCE [LARGE SCALE GENOMIC DNA]</scope>
    <source>
        <strain evidence="1 2">MUCL3349</strain>
    </source>
</reference>
<comment type="caution">
    <text evidence="1">The sequence shown here is derived from an EMBL/GenBank/DDBJ whole genome shotgun (WGS) entry which is preliminary data.</text>
</comment>
<proteinExistence type="predicted"/>